<feature type="region of interest" description="Disordered" evidence="1">
    <location>
        <begin position="421"/>
        <end position="455"/>
    </location>
</feature>
<dbReference type="AlphaFoldDB" id="A0A8S1HZS0"/>
<dbReference type="OrthoDB" id="5807141at2759"/>
<keyword evidence="3" id="KW-1185">Reference proteome</keyword>
<feature type="compositionally biased region" description="Acidic residues" evidence="1">
    <location>
        <begin position="434"/>
        <end position="446"/>
    </location>
</feature>
<protein>
    <submittedName>
        <fullName evidence="2">Uncharacterized protein</fullName>
    </submittedName>
</protein>
<dbReference type="Proteomes" id="UP000835052">
    <property type="component" value="Unassembled WGS sequence"/>
</dbReference>
<organism evidence="2 3">
    <name type="scientific">Caenorhabditis auriculariae</name>
    <dbReference type="NCBI Taxonomy" id="2777116"/>
    <lineage>
        <taxon>Eukaryota</taxon>
        <taxon>Metazoa</taxon>
        <taxon>Ecdysozoa</taxon>
        <taxon>Nematoda</taxon>
        <taxon>Chromadorea</taxon>
        <taxon>Rhabditida</taxon>
        <taxon>Rhabditina</taxon>
        <taxon>Rhabditomorpha</taxon>
        <taxon>Rhabditoidea</taxon>
        <taxon>Rhabditidae</taxon>
        <taxon>Peloderinae</taxon>
        <taxon>Caenorhabditis</taxon>
    </lineage>
</organism>
<comment type="caution">
    <text evidence="2">The sequence shown here is derived from an EMBL/GenBank/DDBJ whole genome shotgun (WGS) entry which is preliminary data.</text>
</comment>
<dbReference type="EMBL" id="CAJGYM010000163">
    <property type="protein sequence ID" value="CAD6199256.1"/>
    <property type="molecule type" value="Genomic_DNA"/>
</dbReference>
<reference evidence="2" key="1">
    <citation type="submission" date="2020-10" db="EMBL/GenBank/DDBJ databases">
        <authorList>
            <person name="Kikuchi T."/>
        </authorList>
    </citation>
    <scope>NUCLEOTIDE SEQUENCE</scope>
    <source>
        <strain evidence="2">NKZ352</strain>
    </source>
</reference>
<proteinExistence type="predicted"/>
<accession>A0A8S1HZS0</accession>
<evidence type="ECO:0000313" key="2">
    <source>
        <dbReference type="EMBL" id="CAD6199256.1"/>
    </source>
</evidence>
<gene>
    <name evidence="2" type="ORF">CAUJ_LOCUS15159</name>
</gene>
<evidence type="ECO:0000313" key="3">
    <source>
        <dbReference type="Proteomes" id="UP000835052"/>
    </source>
</evidence>
<sequence length="554" mass="63853">MKMRVNIWAPWDLAQPLTPPIVRRFISLFAPFVCPKALTSTAKPEDSSEAMIAGGKRQENSHFSVEGFQMNYEVVAYEEAYLEQFIQHPNPMISLHQILTEPSTIYHTPLFDPTDFWGVNLVRGLSEEAIARRLQILFNQPGPSSRSDSIDDVIPLVTDYSIGIMTDEMRRIWVEFGCEKTAVVEEVRAIFEGFSISIVFVLVYDDEERARCACLYFSDAPGGEEIFKRLQEVDPRPPKTIVTDCSATWEKIIEKTYGVDLAMDIDLQISEFHMMSLWAYQTERRVQNRHDQYAIVCALRRWIRIPDPMLFDMFAVQLFEALKEMNLESLFALFDKQLSNEAFARRWIPEKRSEITEHSSPLLEVSVRNFRELFLDNSAVGRFDQYVGLVFHRILEFNRTPKLELYTQRPIDLPRIVPFLSSSEPRDSSPLPAEQEEVDPEQAEEPLGEKSLRELPHDPAFGYEHEHLNPEVEMEEGIQPLMVDGSLKLAKEEAIDEDDEFVLVEVDEHHETTPEMNVDMTPNEQLGAFFCAEAFEIPIEDMECDEIILEAAPE</sequence>
<evidence type="ECO:0000256" key="1">
    <source>
        <dbReference type="SAM" id="MobiDB-lite"/>
    </source>
</evidence>
<name>A0A8S1HZS0_9PELO</name>